<comment type="similarity">
    <text evidence="4 8">Belongs to the class-III pyridoxal-phosphate-dependent aminotransferase family. HemL subfamily.</text>
</comment>
<keyword evidence="7 8" id="KW-0627">Porphyrin biosynthesis</keyword>
<comment type="catalytic activity">
    <reaction evidence="1 8">
        <text>(S)-4-amino-5-oxopentanoate = 5-aminolevulinate</text>
        <dbReference type="Rhea" id="RHEA:14265"/>
        <dbReference type="ChEBI" id="CHEBI:57501"/>
        <dbReference type="ChEBI" id="CHEBI:356416"/>
        <dbReference type="EC" id="5.4.3.8"/>
    </reaction>
</comment>
<dbReference type="InterPro" id="IPR015421">
    <property type="entry name" value="PyrdxlP-dep_Trfase_major"/>
</dbReference>
<dbReference type="PANTHER" id="PTHR43713:SF3">
    <property type="entry name" value="GLUTAMATE-1-SEMIALDEHYDE 2,1-AMINOMUTASE 1, CHLOROPLASTIC-RELATED"/>
    <property type="match status" value="1"/>
</dbReference>
<dbReference type="Gene3D" id="3.90.1150.10">
    <property type="entry name" value="Aspartate Aminotransferase, domain 1"/>
    <property type="match status" value="1"/>
</dbReference>
<evidence type="ECO:0000256" key="6">
    <source>
        <dbReference type="ARBA" id="ARBA00023235"/>
    </source>
</evidence>
<comment type="subcellular location">
    <subcellularLocation>
        <location evidence="8">Cytoplasm</location>
    </subcellularLocation>
</comment>
<organism evidence="9 10">
    <name type="scientific">Peptoclostridium litorale DSM 5388</name>
    <dbReference type="NCBI Taxonomy" id="1121324"/>
    <lineage>
        <taxon>Bacteria</taxon>
        <taxon>Bacillati</taxon>
        <taxon>Bacillota</taxon>
        <taxon>Clostridia</taxon>
        <taxon>Peptostreptococcales</taxon>
        <taxon>Peptoclostridiaceae</taxon>
        <taxon>Peptoclostridium</taxon>
    </lineage>
</organism>
<comment type="pathway">
    <text evidence="3">Porphyrin-containing compound metabolism; protoporphyrin-IX biosynthesis; 5-aminolevulinate from L-glutamyl-tRNA(Glu): step 2/2.</text>
</comment>
<keyword evidence="10" id="KW-1185">Reference proteome</keyword>
<dbReference type="eggNOG" id="COG0001">
    <property type="taxonomic scope" value="Bacteria"/>
</dbReference>
<dbReference type="STRING" id="1121324.CLIT_2c01310"/>
<dbReference type="Pfam" id="PF00202">
    <property type="entry name" value="Aminotran_3"/>
    <property type="match status" value="1"/>
</dbReference>
<dbReference type="Proteomes" id="UP000027946">
    <property type="component" value="Unassembled WGS sequence"/>
</dbReference>
<dbReference type="NCBIfam" id="NF000818">
    <property type="entry name" value="PRK00062.1"/>
    <property type="match status" value="1"/>
</dbReference>
<name>A0A069RK67_PEPLI</name>
<feature type="modified residue" description="N6-(pyridoxal phosphate)lysine" evidence="8">
    <location>
        <position position="267"/>
    </location>
</feature>
<dbReference type="EC" id="5.4.3.8" evidence="8"/>
<dbReference type="UniPathway" id="UPA00251">
    <property type="reaction ID" value="UER00317"/>
</dbReference>
<evidence type="ECO:0000256" key="1">
    <source>
        <dbReference type="ARBA" id="ARBA00001579"/>
    </source>
</evidence>
<dbReference type="FunFam" id="3.40.640.10:FF:000021">
    <property type="entry name" value="Glutamate-1-semialdehyde 2,1-aminomutase"/>
    <property type="match status" value="1"/>
</dbReference>
<comment type="caution">
    <text evidence="9">The sequence shown here is derived from an EMBL/GenBank/DDBJ whole genome shotgun (WGS) entry which is preliminary data.</text>
</comment>
<evidence type="ECO:0000313" key="9">
    <source>
        <dbReference type="EMBL" id="KDR96525.1"/>
    </source>
</evidence>
<keyword evidence="5 8" id="KW-0663">Pyridoxal phosphate</keyword>
<proteinExistence type="inferred from homology"/>
<keyword evidence="8" id="KW-0963">Cytoplasm</keyword>
<dbReference type="InterPro" id="IPR015422">
    <property type="entry name" value="PyrdxlP-dep_Trfase_small"/>
</dbReference>
<evidence type="ECO:0000256" key="2">
    <source>
        <dbReference type="ARBA" id="ARBA00001933"/>
    </source>
</evidence>
<dbReference type="SUPFAM" id="SSF53383">
    <property type="entry name" value="PLP-dependent transferases"/>
    <property type="match status" value="1"/>
</dbReference>
<dbReference type="GO" id="GO:0030170">
    <property type="term" value="F:pyridoxal phosphate binding"/>
    <property type="evidence" value="ECO:0007669"/>
    <property type="project" value="InterPro"/>
</dbReference>
<comment type="subunit">
    <text evidence="8">Homodimer.</text>
</comment>
<protein>
    <recommendedName>
        <fullName evidence="8">Glutamate-1-semialdehyde 2,1-aminomutase</fullName>
        <shortName evidence="8">GSA</shortName>
        <ecNumber evidence="8">5.4.3.8</ecNumber>
    </recommendedName>
    <alternativeName>
        <fullName evidence="8">Glutamate-1-semialdehyde aminotransferase</fullName>
        <shortName evidence="8">GSA-AT</shortName>
    </alternativeName>
</protein>
<dbReference type="PROSITE" id="PS00600">
    <property type="entry name" value="AA_TRANSFER_CLASS_3"/>
    <property type="match status" value="1"/>
</dbReference>
<evidence type="ECO:0000256" key="3">
    <source>
        <dbReference type="ARBA" id="ARBA00004819"/>
    </source>
</evidence>
<dbReference type="NCBIfam" id="TIGR00713">
    <property type="entry name" value="hemL"/>
    <property type="match status" value="1"/>
</dbReference>
<dbReference type="AlphaFoldDB" id="A0A069RK67"/>
<dbReference type="InterPro" id="IPR004639">
    <property type="entry name" value="4pyrrol_synth_GluAld_NH2Trfase"/>
</dbReference>
<sequence>MDNKISKGLYEEAKKYIPGGVNSPVRAFKSVGLDPIFIERAKGSRIYDVDGNSYIDYVCSWGPLILGHANDDVIGGIEEVVRRGTSYGVPSPVEVDMAKLIVEAFPSVDMVRMVNSGTEATMSALRLARAYTSRKKIIKFEGCYHGHSDSLLVKAGSGAMTFGVPTSPGVPEDIVKNTIVCTYNDMDSVKKAFEDNKGDVAAVIFEPVAGNMGVVIPEAGFIKGLREITREEGALLISDEVITGFRLSYGGAQEVFGFEADITCFGKIIGAGLPVGAYGGRRDIMENLSPIGPVYQAGTLSGNPLAMHMGCKNLNMLKNNPGIYEGIEKMAIQIEEGLNAIIDELRIDACVNRIKGMLCLFFAKGPVKTYDDVMRCDTEKYSVFFREMLNAGILMPPAQFEGWFLSSAHSDEDIEYTLVECKKALKKAFGK</sequence>
<dbReference type="InterPro" id="IPR015424">
    <property type="entry name" value="PyrdxlP-dep_Trfase"/>
</dbReference>
<evidence type="ECO:0000256" key="8">
    <source>
        <dbReference type="HAMAP-Rule" id="MF_00375"/>
    </source>
</evidence>
<dbReference type="PANTHER" id="PTHR43713">
    <property type="entry name" value="GLUTAMATE-1-SEMIALDEHYDE 2,1-AMINOMUTASE"/>
    <property type="match status" value="1"/>
</dbReference>
<dbReference type="GO" id="GO:0008483">
    <property type="term" value="F:transaminase activity"/>
    <property type="evidence" value="ECO:0007669"/>
    <property type="project" value="InterPro"/>
</dbReference>
<dbReference type="OrthoDB" id="9807885at2"/>
<dbReference type="EMBL" id="JJMM01000002">
    <property type="protein sequence ID" value="KDR96525.1"/>
    <property type="molecule type" value="Genomic_DNA"/>
</dbReference>
<evidence type="ECO:0000256" key="5">
    <source>
        <dbReference type="ARBA" id="ARBA00022898"/>
    </source>
</evidence>
<dbReference type="InterPro" id="IPR049704">
    <property type="entry name" value="Aminotrans_3_PPA_site"/>
</dbReference>
<dbReference type="CDD" id="cd00610">
    <property type="entry name" value="OAT_like"/>
    <property type="match status" value="1"/>
</dbReference>
<keyword evidence="6 8" id="KW-0413">Isomerase</keyword>
<accession>A0A069RK67</accession>
<dbReference type="RefSeq" id="WP_038261009.1">
    <property type="nucleotide sequence ID" value="NZ_FSRH01000001.1"/>
</dbReference>
<evidence type="ECO:0000256" key="7">
    <source>
        <dbReference type="ARBA" id="ARBA00023244"/>
    </source>
</evidence>
<dbReference type="GO" id="GO:0005737">
    <property type="term" value="C:cytoplasm"/>
    <property type="evidence" value="ECO:0007669"/>
    <property type="project" value="UniProtKB-SubCell"/>
</dbReference>
<reference evidence="9 10" key="1">
    <citation type="submission" date="2014-03" db="EMBL/GenBank/DDBJ databases">
        <title>Genome sequence of Clostridium litorale W6, DSM 5388.</title>
        <authorList>
            <person name="Poehlein A."/>
            <person name="Jagirdar A."/>
            <person name="Khonsari B."/>
            <person name="Chibani C.M."/>
            <person name="Gutierrez Gutierrez D.A."/>
            <person name="Davydova E."/>
            <person name="Alghaithi H.S."/>
            <person name="Nair K.P."/>
            <person name="Dhamotharan K."/>
            <person name="Chandran L."/>
            <person name="G W."/>
            <person name="Daniel R."/>
        </authorList>
    </citation>
    <scope>NUCLEOTIDE SEQUENCE [LARGE SCALE GENOMIC DNA]</scope>
    <source>
        <strain evidence="9 10">W6</strain>
    </source>
</reference>
<comment type="cofactor">
    <cofactor evidence="2 8">
        <name>pyridoxal 5'-phosphate</name>
        <dbReference type="ChEBI" id="CHEBI:597326"/>
    </cofactor>
</comment>
<gene>
    <name evidence="8 9" type="primary">hemL</name>
    <name evidence="9" type="ORF">CLIT_2c01310</name>
</gene>
<dbReference type="Gene3D" id="3.40.640.10">
    <property type="entry name" value="Type I PLP-dependent aspartate aminotransferase-like (Major domain)"/>
    <property type="match status" value="1"/>
</dbReference>
<evidence type="ECO:0000256" key="4">
    <source>
        <dbReference type="ARBA" id="ARBA00008981"/>
    </source>
</evidence>
<dbReference type="GO" id="GO:0042286">
    <property type="term" value="F:glutamate-1-semialdehyde 2,1-aminomutase activity"/>
    <property type="evidence" value="ECO:0007669"/>
    <property type="project" value="UniProtKB-UniRule"/>
</dbReference>
<evidence type="ECO:0000313" key="10">
    <source>
        <dbReference type="Proteomes" id="UP000027946"/>
    </source>
</evidence>
<dbReference type="GO" id="GO:0006782">
    <property type="term" value="P:protoporphyrinogen IX biosynthetic process"/>
    <property type="evidence" value="ECO:0007669"/>
    <property type="project" value="UniProtKB-UniRule"/>
</dbReference>
<dbReference type="HAMAP" id="MF_00375">
    <property type="entry name" value="HemL_aminotrans_3"/>
    <property type="match status" value="1"/>
</dbReference>
<dbReference type="InterPro" id="IPR005814">
    <property type="entry name" value="Aminotrans_3"/>
</dbReference>